<dbReference type="Pfam" id="PF24152">
    <property type="entry name" value="DUF7405"/>
    <property type="match status" value="1"/>
</dbReference>
<name>A0A897NAL7_9EURY</name>
<gene>
    <name evidence="7" type="primary">icdM</name>
    <name evidence="7" type="ORF">HSR122_2023</name>
</gene>
<comment type="cofactor">
    <cofactor evidence="1">
        <name>heme b</name>
        <dbReference type="ChEBI" id="CHEBI:60344"/>
    </cofactor>
</comment>
<evidence type="ECO:0000256" key="5">
    <source>
        <dbReference type="ARBA" id="ARBA00023004"/>
    </source>
</evidence>
<keyword evidence="3" id="KW-0479">Metal-binding</keyword>
<protein>
    <submittedName>
        <fullName evidence="7">Monomeric isocitrate dehydrogenase</fullName>
    </submittedName>
</protein>
<dbReference type="GO" id="GO:0004601">
    <property type="term" value="F:peroxidase activity"/>
    <property type="evidence" value="ECO:0007669"/>
    <property type="project" value="UniProtKB-KW"/>
</dbReference>
<reference evidence="7 8" key="1">
    <citation type="submission" date="2020-11" db="EMBL/GenBank/DDBJ databases">
        <title>Carbohydrate-dependent, anaerobic sulfur respiration: A novel catabolism in halophilic archaea.</title>
        <authorList>
            <person name="Sorokin D.Y."/>
            <person name="Messina E."/>
            <person name="Smedile F."/>
            <person name="La Cono V."/>
            <person name="Hallsworth J.E."/>
            <person name="Yakimov M.M."/>
        </authorList>
    </citation>
    <scope>NUCLEOTIDE SEQUENCE [LARGE SCALE GENOMIC DNA]</scope>
    <source>
        <strain evidence="7 8">HSR12-2</strain>
    </source>
</reference>
<keyword evidence="8" id="KW-1185">Reference proteome</keyword>
<keyword evidence="4" id="KW-0560">Oxidoreductase</keyword>
<evidence type="ECO:0000256" key="3">
    <source>
        <dbReference type="ARBA" id="ARBA00022723"/>
    </source>
</evidence>
<dbReference type="GO" id="GO:0046872">
    <property type="term" value="F:metal ion binding"/>
    <property type="evidence" value="ECO:0007669"/>
    <property type="project" value="UniProtKB-KW"/>
</dbReference>
<feature type="region of interest" description="Disordered" evidence="6">
    <location>
        <begin position="1"/>
        <end position="33"/>
    </location>
</feature>
<accession>A0A897NAL7</accession>
<dbReference type="InterPro" id="IPR055828">
    <property type="entry name" value="DUF7405"/>
</dbReference>
<feature type="compositionally biased region" description="Basic and acidic residues" evidence="6">
    <location>
        <begin position="1"/>
        <end position="11"/>
    </location>
</feature>
<organism evidence="7 8">
    <name type="scientific">Halapricum desulfuricans</name>
    <dbReference type="NCBI Taxonomy" id="2841257"/>
    <lineage>
        <taxon>Archaea</taxon>
        <taxon>Methanobacteriati</taxon>
        <taxon>Methanobacteriota</taxon>
        <taxon>Stenosarchaea group</taxon>
        <taxon>Halobacteria</taxon>
        <taxon>Halobacteriales</taxon>
        <taxon>Haloarculaceae</taxon>
        <taxon>Halapricum</taxon>
    </lineage>
</organism>
<dbReference type="PROSITE" id="PS51404">
    <property type="entry name" value="DYP_PEROXIDASE"/>
    <property type="match status" value="1"/>
</dbReference>
<dbReference type="GO" id="GO:0020037">
    <property type="term" value="F:heme binding"/>
    <property type="evidence" value="ECO:0007669"/>
    <property type="project" value="InterPro"/>
</dbReference>
<evidence type="ECO:0000256" key="2">
    <source>
        <dbReference type="ARBA" id="ARBA00022559"/>
    </source>
</evidence>
<dbReference type="SUPFAM" id="SSF54909">
    <property type="entry name" value="Dimeric alpha+beta barrel"/>
    <property type="match status" value="1"/>
</dbReference>
<keyword evidence="5" id="KW-0408">Iron</keyword>
<evidence type="ECO:0000313" key="7">
    <source>
        <dbReference type="EMBL" id="QSG09408.1"/>
    </source>
</evidence>
<keyword evidence="2" id="KW-0575">Peroxidase</keyword>
<dbReference type="EMBL" id="CP064788">
    <property type="protein sequence ID" value="QSG09408.1"/>
    <property type="molecule type" value="Genomic_DNA"/>
</dbReference>
<proteinExistence type="predicted"/>
<dbReference type="KEGG" id="hds:HSR122_2023"/>
<sequence>MTTSRRIETLPDRIAGTGTDFSEKSREGTMTERGISRRAFAKAAVAIGGASALAACLDRGGSEPIPSGPDDLSTLPSRQHAWNESLPTDDHGNVRTPYHHLLLYYDYDAETTDAGDATTPTEGDRETVENALRSLERAYEHSSDGLVFTIGYSRRYFDRYDDSLPESVDLPRPEPLAPFEDPEPDELDAIVHLASDRPEALLEAEEALRGNRETANDSEMRAALSDVLTFRERRTGFIGDGMPAERDDVDGVPEGSVPDDAPMYMGFKSGFRANQATEDRVTIQSGPFEGGTTQHVSKINLHLDQWYEQDSRSQRVSKMFCPAHAAEDRVEGAGHNLGAASGASACPAHADSARESGVVGHAQKNAAAREDGSPIMLRRDFDSTDDDRAGLHFLALQRDISDFVETREAMNGADAAEESGAVGTRLNNGILEYMTVRRRGNYLLPPRPKRALPRPR</sequence>
<dbReference type="InterPro" id="IPR011008">
    <property type="entry name" value="Dimeric_a/b-barrel"/>
</dbReference>
<evidence type="ECO:0000313" key="8">
    <source>
        <dbReference type="Proteomes" id="UP000662973"/>
    </source>
</evidence>
<evidence type="ECO:0000256" key="1">
    <source>
        <dbReference type="ARBA" id="ARBA00001970"/>
    </source>
</evidence>
<feature type="compositionally biased region" description="Basic and acidic residues" evidence="6">
    <location>
        <begin position="21"/>
        <end position="30"/>
    </location>
</feature>
<dbReference type="InterPro" id="IPR006314">
    <property type="entry name" value="Dyp_peroxidase"/>
</dbReference>
<evidence type="ECO:0000256" key="6">
    <source>
        <dbReference type="SAM" id="MobiDB-lite"/>
    </source>
</evidence>
<dbReference type="AlphaFoldDB" id="A0A897NAL7"/>
<evidence type="ECO:0000256" key="4">
    <source>
        <dbReference type="ARBA" id="ARBA00023002"/>
    </source>
</evidence>
<dbReference type="Proteomes" id="UP000662973">
    <property type="component" value="Chromosome"/>
</dbReference>